<dbReference type="AlphaFoldDB" id="A0A2M7T9Q2"/>
<dbReference type="Gene3D" id="1.10.287.3610">
    <property type="match status" value="1"/>
</dbReference>
<evidence type="ECO:0000259" key="20">
    <source>
        <dbReference type="Pfam" id="PF01569"/>
    </source>
</evidence>
<evidence type="ECO:0000256" key="13">
    <source>
        <dbReference type="ARBA" id="ARBA00023209"/>
    </source>
</evidence>
<feature type="binding site" evidence="17">
    <location>
        <begin position="90"/>
        <end position="91"/>
    </location>
    <ligand>
        <name>ATP</name>
        <dbReference type="ChEBI" id="CHEBI:30616"/>
    </ligand>
</feature>
<feature type="binding site" evidence="18">
    <location>
        <position position="72"/>
    </location>
    <ligand>
        <name>a divalent metal cation</name>
        <dbReference type="ChEBI" id="CHEBI:60240"/>
    </ligand>
</feature>
<dbReference type="InterPro" id="IPR033717">
    <property type="entry name" value="UDPK"/>
</dbReference>
<evidence type="ECO:0000256" key="18">
    <source>
        <dbReference type="PIRSR" id="PIRSR600829-4"/>
    </source>
</evidence>
<keyword evidence="7 17" id="KW-0547">Nucleotide-binding</keyword>
<keyword evidence="9 17" id="KW-0067">ATP-binding</keyword>
<evidence type="ECO:0000256" key="9">
    <source>
        <dbReference type="ARBA" id="ARBA00022840"/>
    </source>
</evidence>
<dbReference type="InterPro" id="IPR000829">
    <property type="entry name" value="DAGK"/>
</dbReference>
<keyword evidence="8 21" id="KW-0418">Kinase</keyword>
<dbReference type="GO" id="GO:0016301">
    <property type="term" value="F:kinase activity"/>
    <property type="evidence" value="ECO:0007669"/>
    <property type="project" value="UniProtKB-KW"/>
</dbReference>
<feature type="transmembrane region" description="Helical" evidence="19">
    <location>
        <begin position="27"/>
        <end position="44"/>
    </location>
</feature>
<dbReference type="PANTHER" id="PTHR34299:SF1">
    <property type="entry name" value="DIACYLGLYCEROL KINASE"/>
    <property type="match status" value="1"/>
</dbReference>
<dbReference type="GO" id="GO:0046872">
    <property type="term" value="F:metal ion binding"/>
    <property type="evidence" value="ECO:0007669"/>
    <property type="project" value="UniProtKB-KW"/>
</dbReference>
<dbReference type="Pfam" id="PF01569">
    <property type="entry name" value="PAP2"/>
    <property type="match status" value="1"/>
</dbReference>
<evidence type="ECO:0000256" key="17">
    <source>
        <dbReference type="PIRSR" id="PIRSR600829-3"/>
    </source>
</evidence>
<feature type="transmembrane region" description="Helical" evidence="19">
    <location>
        <begin position="134"/>
        <end position="153"/>
    </location>
</feature>
<dbReference type="CDD" id="cd14265">
    <property type="entry name" value="UDPK_IM_like"/>
    <property type="match status" value="1"/>
</dbReference>
<keyword evidence="18" id="KW-0479">Metal-binding</keyword>
<evidence type="ECO:0000256" key="12">
    <source>
        <dbReference type="ARBA" id="ARBA00023136"/>
    </source>
</evidence>
<feature type="binding site" evidence="17">
    <location>
        <position position="12"/>
    </location>
    <ligand>
        <name>ATP</name>
        <dbReference type="ChEBI" id="CHEBI:30616"/>
    </ligand>
</feature>
<feature type="binding site" evidence="16">
    <location>
        <position position="65"/>
    </location>
    <ligand>
        <name>substrate</name>
    </ligand>
</feature>
<dbReference type="PANTHER" id="PTHR34299">
    <property type="entry name" value="DIACYLGLYCEROL KINASE"/>
    <property type="match status" value="1"/>
</dbReference>
<evidence type="ECO:0000256" key="1">
    <source>
        <dbReference type="ARBA" id="ARBA00004651"/>
    </source>
</evidence>
<sequence length="233" mass="24834">MKNRSLLQSFNYAIDGLIYVVRTQRNMKIHFAVAAFALGLALFLKLESWAFIALIFASALVMVAELINTAIEATIDLVTTTYDPIAGLAKDVAAGAVLLASINAVIVAYFVFFSKLNPYSLSLIQKVRQSPAHITVISLLLVLITVVSAKAWIGSGSFLKGGWPSGHSAIAGALFTAIAFISHSPIVATLGLALALLVFHSRADAGIHTTLEIVSGGLIGILITILIFQVFYM</sequence>
<comment type="subcellular location">
    <subcellularLocation>
        <location evidence="1">Cell membrane</location>
        <topology evidence="1">Multi-pass membrane protein</topology>
    </subcellularLocation>
</comment>
<keyword evidence="5" id="KW-0808">Transferase</keyword>
<keyword evidence="3" id="KW-1003">Cell membrane</keyword>
<dbReference type="Gene3D" id="1.20.144.10">
    <property type="entry name" value="Phosphatidic acid phosphatase type 2/haloperoxidase"/>
    <property type="match status" value="1"/>
</dbReference>
<proteinExistence type="inferred from homology"/>
<feature type="transmembrane region" description="Helical" evidence="19">
    <location>
        <begin position="91"/>
        <end position="113"/>
    </location>
</feature>
<dbReference type="SUPFAM" id="SSF48317">
    <property type="entry name" value="Acid phosphatase/Vanadium-dependent haloperoxidase"/>
    <property type="match status" value="1"/>
</dbReference>
<dbReference type="GO" id="GO:0005886">
    <property type="term" value="C:plasma membrane"/>
    <property type="evidence" value="ECO:0007669"/>
    <property type="project" value="UniProtKB-SubCell"/>
</dbReference>
<evidence type="ECO:0000256" key="16">
    <source>
        <dbReference type="PIRSR" id="PIRSR600829-2"/>
    </source>
</evidence>
<evidence type="ECO:0000256" key="5">
    <source>
        <dbReference type="ARBA" id="ARBA00022679"/>
    </source>
</evidence>
<feature type="transmembrane region" description="Helical" evidence="19">
    <location>
        <begin position="173"/>
        <end position="199"/>
    </location>
</feature>
<feature type="transmembrane region" description="Helical" evidence="19">
    <location>
        <begin position="211"/>
        <end position="232"/>
    </location>
</feature>
<keyword evidence="18" id="KW-0460">Magnesium</keyword>
<evidence type="ECO:0000256" key="7">
    <source>
        <dbReference type="ARBA" id="ARBA00022741"/>
    </source>
</evidence>
<dbReference type="EMBL" id="PFNG01000059">
    <property type="protein sequence ID" value="PIZ41404.1"/>
    <property type="molecule type" value="Genomic_DNA"/>
</dbReference>
<accession>A0A2M7T9Q2</accession>
<evidence type="ECO:0000256" key="15">
    <source>
        <dbReference type="PIRSR" id="PIRSR600829-1"/>
    </source>
</evidence>
<comment type="cofactor">
    <cofactor evidence="18">
        <name>Mg(2+)</name>
        <dbReference type="ChEBI" id="CHEBI:18420"/>
    </cofactor>
    <text evidence="18">Mn(2+), Zn(2+), Cd(2+) and Co(2+) support activity to lesser extents.</text>
</comment>
<protein>
    <submittedName>
        <fullName evidence="21">Diacylglycerol kinase</fullName>
    </submittedName>
</protein>
<reference evidence="22" key="1">
    <citation type="submission" date="2017-09" db="EMBL/GenBank/DDBJ databases">
        <title>Depth-based differentiation of microbial function through sediment-hosted aquifers and enrichment of novel symbionts in the deep terrestrial subsurface.</title>
        <authorList>
            <person name="Probst A.J."/>
            <person name="Ladd B."/>
            <person name="Jarett J.K."/>
            <person name="Geller-Mcgrath D.E."/>
            <person name="Sieber C.M.K."/>
            <person name="Emerson J.B."/>
            <person name="Anantharaman K."/>
            <person name="Thomas B.C."/>
            <person name="Malmstrom R."/>
            <person name="Stieglmeier M."/>
            <person name="Klingl A."/>
            <person name="Woyke T."/>
            <person name="Ryan C.M."/>
            <person name="Banfield J.F."/>
        </authorList>
    </citation>
    <scope>NUCLEOTIDE SEQUENCE [LARGE SCALE GENOMIC DNA]</scope>
</reference>
<keyword evidence="11" id="KW-0443">Lipid metabolism</keyword>
<keyword evidence="10 19" id="KW-1133">Transmembrane helix</keyword>
<feature type="domain" description="Phosphatidic acid phosphatase type 2/haloperoxidase" evidence="20">
    <location>
        <begin position="148"/>
        <end position="232"/>
    </location>
</feature>
<feature type="binding site" evidence="17">
    <location>
        <position position="72"/>
    </location>
    <ligand>
        <name>ATP</name>
        <dbReference type="ChEBI" id="CHEBI:30616"/>
    </ligand>
</feature>
<keyword evidence="6 19" id="KW-0812">Transmembrane</keyword>
<keyword evidence="4" id="KW-0444">Lipid biosynthesis</keyword>
<evidence type="ECO:0000256" key="4">
    <source>
        <dbReference type="ARBA" id="ARBA00022516"/>
    </source>
</evidence>
<dbReference type="InterPro" id="IPR000326">
    <property type="entry name" value="PAP2/HPO"/>
</dbReference>
<name>A0A2M7T9Q2_9ACTN</name>
<comment type="similarity">
    <text evidence="2">Belongs to the bacterial diacylglycerol kinase family.</text>
</comment>
<keyword evidence="13" id="KW-0594">Phospholipid biosynthesis</keyword>
<feature type="active site" description="Proton acceptor" evidence="15">
    <location>
        <position position="65"/>
    </location>
</feature>
<dbReference type="InterPro" id="IPR036945">
    <property type="entry name" value="DAGK_sf"/>
</dbReference>
<dbReference type="InterPro" id="IPR036938">
    <property type="entry name" value="PAP2/HPO_sf"/>
</dbReference>
<evidence type="ECO:0000256" key="3">
    <source>
        <dbReference type="ARBA" id="ARBA00022475"/>
    </source>
</evidence>
<evidence type="ECO:0000256" key="14">
    <source>
        <dbReference type="ARBA" id="ARBA00023264"/>
    </source>
</evidence>
<dbReference type="Proteomes" id="UP000230956">
    <property type="component" value="Unassembled WGS sequence"/>
</dbReference>
<evidence type="ECO:0000256" key="11">
    <source>
        <dbReference type="ARBA" id="ARBA00023098"/>
    </source>
</evidence>
<evidence type="ECO:0000256" key="6">
    <source>
        <dbReference type="ARBA" id="ARBA00022692"/>
    </source>
</evidence>
<evidence type="ECO:0000256" key="19">
    <source>
        <dbReference type="SAM" id="Phobius"/>
    </source>
</evidence>
<organism evidence="21 22">
    <name type="scientific">Candidatus Aquicultor secundus</name>
    <dbReference type="NCBI Taxonomy" id="1973895"/>
    <lineage>
        <taxon>Bacteria</taxon>
        <taxon>Bacillati</taxon>
        <taxon>Actinomycetota</taxon>
        <taxon>Candidatus Aquicultoria</taxon>
        <taxon>Candidatus Aquicultorales</taxon>
        <taxon>Candidatus Aquicultoraceae</taxon>
        <taxon>Candidatus Aquicultor</taxon>
    </lineage>
</organism>
<comment type="caution">
    <text evidence="21">The sequence shown here is derived from an EMBL/GenBank/DDBJ whole genome shotgun (WGS) entry which is preliminary data.</text>
</comment>
<dbReference type="Pfam" id="PF01219">
    <property type="entry name" value="DAGK_prokar"/>
    <property type="match status" value="1"/>
</dbReference>
<dbReference type="RefSeq" id="WP_286678191.1">
    <property type="nucleotide sequence ID" value="NZ_MNXI01000066.1"/>
</dbReference>
<evidence type="ECO:0000313" key="22">
    <source>
        <dbReference type="Proteomes" id="UP000230956"/>
    </source>
</evidence>
<evidence type="ECO:0000256" key="8">
    <source>
        <dbReference type="ARBA" id="ARBA00022777"/>
    </source>
</evidence>
<dbReference type="GO" id="GO:0008654">
    <property type="term" value="P:phospholipid biosynthetic process"/>
    <property type="evidence" value="ECO:0007669"/>
    <property type="project" value="UniProtKB-KW"/>
</dbReference>
<evidence type="ECO:0000313" key="21">
    <source>
        <dbReference type="EMBL" id="PIZ41404.1"/>
    </source>
</evidence>
<evidence type="ECO:0000256" key="10">
    <source>
        <dbReference type="ARBA" id="ARBA00022989"/>
    </source>
</evidence>
<dbReference type="GO" id="GO:0005524">
    <property type="term" value="F:ATP binding"/>
    <property type="evidence" value="ECO:0007669"/>
    <property type="project" value="UniProtKB-KW"/>
</dbReference>
<gene>
    <name evidence="21" type="ORF">COY37_02285</name>
</gene>
<evidence type="ECO:0000256" key="2">
    <source>
        <dbReference type="ARBA" id="ARBA00005967"/>
    </source>
</evidence>
<keyword evidence="12 19" id="KW-0472">Membrane</keyword>
<keyword evidence="14" id="KW-1208">Phospholipid metabolism</keyword>